<evidence type="ECO:0000313" key="3">
    <source>
        <dbReference type="Proteomes" id="UP000199514"/>
    </source>
</evidence>
<dbReference type="OrthoDB" id="8526681at2"/>
<feature type="transmembrane region" description="Helical" evidence="1">
    <location>
        <begin position="94"/>
        <end position="112"/>
    </location>
</feature>
<evidence type="ECO:0000256" key="1">
    <source>
        <dbReference type="SAM" id="Phobius"/>
    </source>
</evidence>
<feature type="transmembrane region" description="Helical" evidence="1">
    <location>
        <begin position="64"/>
        <end position="82"/>
    </location>
</feature>
<proteinExistence type="predicted"/>
<feature type="transmembrane region" description="Helical" evidence="1">
    <location>
        <begin position="6"/>
        <end position="26"/>
    </location>
</feature>
<dbReference type="AlphaFoldDB" id="A0A1I1IVW3"/>
<gene>
    <name evidence="2" type="ORF">SAMN05421780_10520</name>
</gene>
<organism evidence="2 3">
    <name type="scientific">Flexibacter flexilis DSM 6793</name>
    <dbReference type="NCBI Taxonomy" id="927664"/>
    <lineage>
        <taxon>Bacteria</taxon>
        <taxon>Pseudomonadati</taxon>
        <taxon>Bacteroidota</taxon>
        <taxon>Cytophagia</taxon>
        <taxon>Cytophagales</taxon>
        <taxon>Flexibacteraceae</taxon>
        <taxon>Flexibacter</taxon>
    </lineage>
</organism>
<keyword evidence="1" id="KW-0812">Transmembrane</keyword>
<dbReference type="Proteomes" id="UP000199514">
    <property type="component" value="Unassembled WGS sequence"/>
</dbReference>
<keyword evidence="1" id="KW-1133">Transmembrane helix</keyword>
<accession>A0A1I1IVW3</accession>
<keyword evidence="1" id="KW-0472">Membrane</keyword>
<keyword evidence="3" id="KW-1185">Reference proteome</keyword>
<protein>
    <submittedName>
        <fullName evidence="2">Uncharacterized protein</fullName>
    </submittedName>
</protein>
<dbReference type="EMBL" id="FOLE01000005">
    <property type="protein sequence ID" value="SFC37360.1"/>
    <property type="molecule type" value="Genomic_DNA"/>
</dbReference>
<feature type="transmembrane region" description="Helical" evidence="1">
    <location>
        <begin position="132"/>
        <end position="154"/>
    </location>
</feature>
<name>A0A1I1IVW3_9BACT</name>
<evidence type="ECO:0000313" key="2">
    <source>
        <dbReference type="EMBL" id="SFC37360.1"/>
    </source>
</evidence>
<sequence>MKSNKILVWVVTLIYLASQIHLAYMVNSLKPSLVQLQLTFTAAGFWGIIEQWKTEGLLIYLSHFSWDLFHVLAYSAFGIVMVQQTTFFKKFSPVWYRFFLAALPVAGIMDLIENELHLYIITLPHGTATTLVPLAATCSLIKWILALGFMGTLLKQLFTNLLGFRIL</sequence>
<dbReference type="RefSeq" id="WP_091511386.1">
    <property type="nucleotide sequence ID" value="NZ_FOLE01000005.1"/>
</dbReference>
<reference evidence="2 3" key="1">
    <citation type="submission" date="2016-10" db="EMBL/GenBank/DDBJ databases">
        <authorList>
            <person name="de Groot N.N."/>
        </authorList>
    </citation>
    <scope>NUCLEOTIDE SEQUENCE [LARGE SCALE GENOMIC DNA]</scope>
    <source>
        <strain evidence="2 3">DSM 6793</strain>
    </source>
</reference>